<evidence type="ECO:0000313" key="2">
    <source>
        <dbReference type="EMBL" id="CAL4105055.1"/>
    </source>
</evidence>
<protein>
    <recommendedName>
        <fullName evidence="1">Myb-like domain-containing protein</fullName>
    </recommendedName>
</protein>
<sequence>METSTCSLLCGDCVQTFDDKDSFNQHNCRSGMKCHRQTFINKDMIPVQNIQERHSEALDSHQGDFSITGNENDTINASIKVNLTNKGYNLKLKDEQDNDTNDSVPLPDSFKFCEKSYSGRRRISINNTNIIESIDNIDCKVGNLVNDNCIEPSVYRKYNGMPDDFRLNRMMRDRDFKLGRTNFYSFKDTLGDWDERSTQSLIELIQKHPKAHFLLSQKSERRLVHWENIHKEMCKAGYSFTVLQLRMRWREVLRKYRWTVDYNDHHSIKKTCEYMDEMNQLFGEWDCDATMALFEQMKQIQNESAGKQLVRVGFAGWERISANLMAQGHRFSVYKVEARWRNLVNLYKTMVDHNAMPHVQPYSIAFQEQLQNLVVYEPNRRKRYERQKGKKVTQERFPETATQLLLQLYKDNIQSFHNPSVNNTLLWEEIRQNMEESGHVFPTHKLKDILTGIIKGYENCQYHNSLPGAICREVPYYRELSEIYDVYRCWPHIKNRRSLEHRMIRKFRLRLQSSQQSWSTDESHTLLQVYPDVLESHVNQAVSNNMSQQQPSDLWLQVAKSYQATGKTRRDVPEIAIHIGLLRQGYIQGNNFPFMNEMRRVKEMEEAVCYSPDVSKFTGDIEVIYWSHDAVHALLDLYIKHQQKTTSGRELVFLRITEDLNNDGYMYTKQQVNNQFQLLTGQFKARLLKTRIKPQAGRTPSIPAGAPYENKLHEIYQLREDLCLSWTNNVKALPKHSLKVLLEVSNLKFKEFFSKGLNDKEIKEQIQQVIQSVRLHIRKNKLLEPIPETRQVRHHLIKSLQLCAEGKEDIEAVVELLDMLKDFQYEKLLNGVMNKEATEKTYVGKKEQITNIKRAKYKKNTLSRGVTKRKRNDLDSEINHKSLNKKKNECSDQLCSSDKVESCQEIDEIPEYLTITLSCIQEKLKVNHIVCKEKKQEYIKDLVITISNSNKYKQHSIEERVSKRAKFEDFHITKLEKEKDKEKLTNTYLENHDTAKTNKFDISDGLEDKNTSRNKINVMQYSKMPTNNDTLSNLLNEHKKERKRDEEELFLYLKNQEEEQEVLAKEMLGLFNRLI</sequence>
<dbReference type="Proteomes" id="UP001497623">
    <property type="component" value="Unassembled WGS sequence"/>
</dbReference>
<dbReference type="AlphaFoldDB" id="A0AAV2R187"/>
<evidence type="ECO:0000313" key="3">
    <source>
        <dbReference type="Proteomes" id="UP001497623"/>
    </source>
</evidence>
<organism evidence="2 3">
    <name type="scientific">Meganyctiphanes norvegica</name>
    <name type="common">Northern krill</name>
    <name type="synonym">Thysanopoda norvegica</name>
    <dbReference type="NCBI Taxonomy" id="48144"/>
    <lineage>
        <taxon>Eukaryota</taxon>
        <taxon>Metazoa</taxon>
        <taxon>Ecdysozoa</taxon>
        <taxon>Arthropoda</taxon>
        <taxon>Crustacea</taxon>
        <taxon>Multicrustacea</taxon>
        <taxon>Malacostraca</taxon>
        <taxon>Eumalacostraca</taxon>
        <taxon>Eucarida</taxon>
        <taxon>Euphausiacea</taxon>
        <taxon>Euphausiidae</taxon>
        <taxon>Meganyctiphanes</taxon>
    </lineage>
</organism>
<dbReference type="InterPro" id="IPR001005">
    <property type="entry name" value="SANT/Myb"/>
</dbReference>
<dbReference type="Gene3D" id="1.10.10.60">
    <property type="entry name" value="Homeodomain-like"/>
    <property type="match status" value="1"/>
</dbReference>
<feature type="non-terminal residue" evidence="2">
    <location>
        <position position="1075"/>
    </location>
</feature>
<name>A0AAV2R187_MEGNR</name>
<reference evidence="2 3" key="1">
    <citation type="submission" date="2024-05" db="EMBL/GenBank/DDBJ databases">
        <authorList>
            <person name="Wallberg A."/>
        </authorList>
    </citation>
    <scope>NUCLEOTIDE SEQUENCE [LARGE SCALE GENOMIC DNA]</scope>
</reference>
<gene>
    <name evidence="2" type="ORF">MNOR_LOCUS17968</name>
</gene>
<keyword evidence="3" id="KW-1185">Reference proteome</keyword>
<dbReference type="SMART" id="SM00717">
    <property type="entry name" value="SANT"/>
    <property type="match status" value="1"/>
</dbReference>
<dbReference type="InterPro" id="IPR044822">
    <property type="entry name" value="Myb_DNA-bind_4"/>
</dbReference>
<dbReference type="Pfam" id="PF13837">
    <property type="entry name" value="Myb_DNA-bind_4"/>
    <property type="match status" value="1"/>
</dbReference>
<comment type="caution">
    <text evidence="2">The sequence shown here is derived from an EMBL/GenBank/DDBJ whole genome shotgun (WGS) entry which is preliminary data.</text>
</comment>
<feature type="domain" description="Myb-like" evidence="1">
    <location>
        <begin position="189"/>
        <end position="255"/>
    </location>
</feature>
<evidence type="ECO:0000259" key="1">
    <source>
        <dbReference type="SMART" id="SM00717"/>
    </source>
</evidence>
<proteinExistence type="predicted"/>
<accession>A0AAV2R187</accession>
<dbReference type="EMBL" id="CAXKWB010012633">
    <property type="protein sequence ID" value="CAL4105055.1"/>
    <property type="molecule type" value="Genomic_DNA"/>
</dbReference>